<feature type="transmembrane region" description="Helical" evidence="6">
    <location>
        <begin position="642"/>
        <end position="665"/>
    </location>
</feature>
<feature type="coiled-coil region" evidence="5">
    <location>
        <begin position="229"/>
        <end position="281"/>
    </location>
</feature>
<feature type="transmembrane region" description="Helical" evidence="6">
    <location>
        <begin position="610"/>
        <end position="636"/>
    </location>
</feature>
<feature type="transmembrane region" description="Helical" evidence="6">
    <location>
        <begin position="584"/>
        <end position="603"/>
    </location>
</feature>
<comment type="caution">
    <text evidence="8">The sequence shown here is derived from an EMBL/GenBank/DDBJ whole genome shotgun (WGS) entry which is preliminary data.</text>
</comment>
<keyword evidence="6" id="KW-0812">Transmembrane</keyword>
<sequence length="1298" mass="137288">MAPRLVRIGEEWGRSLQRGINAGLEPVPVRLDTGQTARQLVTLNRSLDRLDGRAVKVEVKVDVAGSMAELAQLVQVLDRLDGRRINININADAAAALASLLLVDRELSRVDGQRAHAGVDVDVGGALASLFTLRTAMLAVGTLGGPQLAAVGAGIVGLAGPLAGAAAGFGGLAAVAVPAISHVRESLEQEAQASKASGAASQQASQQAFAAASARQQLSAAVRNAAFAHRQALEQVRSAELQVADAQRQAQRAQDDLNRARGEARRQLQDLANNLADARLDERQAAFDVADAEKELARLRADPKATKDQLARQQLAVDRAKQQQKEQHLTLVRLVQDERAARKAGVEGSDQVRAARDRLHEANRRIGESERALSNARANVARVDQQSADQIASARRALAQASQRASTATGGLTGQLVKLTPLERQLAVAWKGLTGAFNEWARALQPAVLPLLIKGIGLLRGLLPTLTPIVLSAAKAVDGLLDSLAAGLKSPFFQQFAADLARWAGPAITLFGQITGNLIIAVAGIARAFAPIGFAFLNLINRMTAAFASFAVGLTSNPAFQRFSAVMIQALDNIVRGWSQLGPLVAPILGGLLTLLFKVGVAIQDTFRPLFAALLPVLGVVVGAVSRVVVALVPAITAIGRFLASLVSGLLPLVGPIIDAVGTALAELAGQLTQALQQAMPSLQQLVMAVGSLLPALKPLIPLIPQLLGALLPLLPLVAQLSATMATSLVPVLRLMANITSKVIVAAFSALIFAVKGVVAYLKILGGALNLYFKAWGVIIQAAGAVALWLWEHAVRPAFRFIATLAKWLYSIVAFVVIAPLIIQFKVLAAIVTWLWKNVFGPGLRRIVADFRDMWAKAKPIINALGTGIRWVWRTFVQPAFDAMGLAVRKLSPHFRNAVDAIRREWDKLRAAAKGPVSFVVNTIFNSGLVKIWDAVAKLVPGMKRLEPIRGFAAGGVLPGYAPGRDRLLAAVSPGESIFRPEFTKAVGEKFVTGANAAARSGGVSGVVRYLGMAGDPGMPPGFAGHFKFGGIVGGFLKAAKGWFAGGLVKVATKAFNPLVASAQKAIGGTGFGDLAVNAVRGLTARILGYFKPLESKIGGGSNAVVRAARTQLGVPYVWGGTSWNHGLDCSGLTSQAWLRGARKWIGRTTYAQYPASRHIEGPRPAALGFPHMGHVVLASKPGHIIEAPYTGARVREVPISRHYEWRWPNAAAGLKFDTGGWLPTGTSLVYNGTGAPEPVLTNAQLAALGNGSSGGTVTEYHAHLDGMTRAAYEQQVRAAFTAMQVQAAQRDRTGRRR</sequence>
<dbReference type="PANTHER" id="PTHR47359:SF3">
    <property type="entry name" value="NLP_P60 DOMAIN-CONTAINING PROTEIN-RELATED"/>
    <property type="match status" value="1"/>
</dbReference>
<dbReference type="PANTHER" id="PTHR47359">
    <property type="entry name" value="PEPTIDOGLYCAN DL-ENDOPEPTIDASE CWLO"/>
    <property type="match status" value="1"/>
</dbReference>
<feature type="transmembrane region" description="Helical" evidence="6">
    <location>
        <begin position="812"/>
        <end position="836"/>
    </location>
</feature>
<organism evidence="8 9">
    <name type="scientific">Actinomadura pelletieri DSM 43383</name>
    <dbReference type="NCBI Taxonomy" id="1120940"/>
    <lineage>
        <taxon>Bacteria</taxon>
        <taxon>Bacillati</taxon>
        <taxon>Actinomycetota</taxon>
        <taxon>Actinomycetes</taxon>
        <taxon>Streptosporangiales</taxon>
        <taxon>Thermomonosporaceae</taxon>
        <taxon>Actinomadura</taxon>
    </lineage>
</organism>
<dbReference type="InterPro" id="IPR051794">
    <property type="entry name" value="PG_Endopeptidase_C40"/>
</dbReference>
<dbReference type="SUPFAM" id="SSF54001">
    <property type="entry name" value="Cysteine proteinases"/>
    <property type="match status" value="1"/>
</dbReference>
<accession>A0A495QSK1</accession>
<keyword evidence="2" id="KW-0645">Protease</keyword>
<keyword evidence="4" id="KW-0788">Thiol protease</keyword>
<reference evidence="8 9" key="1">
    <citation type="submission" date="2018-10" db="EMBL/GenBank/DDBJ databases">
        <title>Genomic Encyclopedia of Archaeal and Bacterial Type Strains, Phase II (KMG-II): from individual species to whole genera.</title>
        <authorList>
            <person name="Goeker M."/>
        </authorList>
    </citation>
    <scope>NUCLEOTIDE SEQUENCE [LARGE SCALE GENOMIC DNA]</scope>
    <source>
        <strain evidence="8 9">DSM 43383</strain>
    </source>
</reference>
<dbReference type="GO" id="GO:0006508">
    <property type="term" value="P:proteolysis"/>
    <property type="evidence" value="ECO:0007669"/>
    <property type="project" value="UniProtKB-KW"/>
</dbReference>
<keyword evidence="3" id="KW-0378">Hydrolase</keyword>
<dbReference type="PROSITE" id="PS51935">
    <property type="entry name" value="NLPC_P60"/>
    <property type="match status" value="1"/>
</dbReference>
<comment type="similarity">
    <text evidence="1">Belongs to the peptidase C40 family.</text>
</comment>
<dbReference type="OrthoDB" id="3765294at2"/>
<feature type="transmembrane region" description="Helical" evidence="6">
    <location>
        <begin position="710"/>
        <end position="732"/>
    </location>
</feature>
<feature type="transmembrane region" description="Helical" evidence="6">
    <location>
        <begin position="771"/>
        <end position="791"/>
    </location>
</feature>
<dbReference type="GO" id="GO:0008234">
    <property type="term" value="F:cysteine-type peptidase activity"/>
    <property type="evidence" value="ECO:0007669"/>
    <property type="project" value="UniProtKB-KW"/>
</dbReference>
<dbReference type="Proteomes" id="UP000274601">
    <property type="component" value="Unassembled WGS sequence"/>
</dbReference>
<feature type="coiled-coil region" evidence="5">
    <location>
        <begin position="352"/>
        <end position="386"/>
    </location>
</feature>
<keyword evidence="6" id="KW-1133">Transmembrane helix</keyword>
<evidence type="ECO:0000256" key="6">
    <source>
        <dbReference type="SAM" id="Phobius"/>
    </source>
</evidence>
<dbReference type="InterPro" id="IPR038765">
    <property type="entry name" value="Papain-like_cys_pep_sf"/>
</dbReference>
<keyword evidence="5" id="KW-0175">Coiled coil</keyword>
<evidence type="ECO:0000256" key="5">
    <source>
        <dbReference type="SAM" id="Coils"/>
    </source>
</evidence>
<feature type="transmembrane region" description="Helical" evidence="6">
    <location>
        <begin position="518"/>
        <end position="537"/>
    </location>
</feature>
<keyword evidence="6" id="KW-0472">Membrane</keyword>
<evidence type="ECO:0000259" key="7">
    <source>
        <dbReference type="PROSITE" id="PS51935"/>
    </source>
</evidence>
<dbReference type="Gene3D" id="3.90.1720.10">
    <property type="entry name" value="endopeptidase domain like (from Nostoc punctiforme)"/>
    <property type="match status" value="1"/>
</dbReference>
<feature type="domain" description="NlpC/P60" evidence="7">
    <location>
        <begin position="1099"/>
        <end position="1219"/>
    </location>
</feature>
<evidence type="ECO:0000256" key="4">
    <source>
        <dbReference type="ARBA" id="ARBA00022807"/>
    </source>
</evidence>
<evidence type="ECO:0000256" key="3">
    <source>
        <dbReference type="ARBA" id="ARBA00022801"/>
    </source>
</evidence>
<dbReference type="EMBL" id="RBWU01000002">
    <property type="protein sequence ID" value="RKS76485.1"/>
    <property type="molecule type" value="Genomic_DNA"/>
</dbReference>
<evidence type="ECO:0000256" key="2">
    <source>
        <dbReference type="ARBA" id="ARBA00022670"/>
    </source>
</evidence>
<keyword evidence="9" id="KW-1185">Reference proteome</keyword>
<dbReference type="Pfam" id="PF00877">
    <property type="entry name" value="NLPC_P60"/>
    <property type="match status" value="1"/>
</dbReference>
<name>A0A495QSK1_9ACTN</name>
<evidence type="ECO:0000313" key="9">
    <source>
        <dbReference type="Proteomes" id="UP000274601"/>
    </source>
</evidence>
<evidence type="ECO:0000313" key="8">
    <source>
        <dbReference type="EMBL" id="RKS76485.1"/>
    </source>
</evidence>
<proteinExistence type="inferred from homology"/>
<dbReference type="InterPro" id="IPR000064">
    <property type="entry name" value="NLP_P60_dom"/>
</dbReference>
<evidence type="ECO:0000256" key="1">
    <source>
        <dbReference type="ARBA" id="ARBA00007074"/>
    </source>
</evidence>
<feature type="transmembrane region" description="Helical" evidence="6">
    <location>
        <begin position="744"/>
        <end position="765"/>
    </location>
</feature>
<protein>
    <submittedName>
        <fullName evidence="8">Phage-related protein</fullName>
    </submittedName>
</protein>
<gene>
    <name evidence="8" type="ORF">BZB76_1841</name>
</gene>
<dbReference type="RefSeq" id="WP_121433821.1">
    <property type="nucleotide sequence ID" value="NZ_RBWU01000002.1"/>
</dbReference>